<evidence type="ECO:0000313" key="4">
    <source>
        <dbReference type="Proteomes" id="UP000599523"/>
    </source>
</evidence>
<gene>
    <name evidence="3" type="ORF">GPA21_04185</name>
</gene>
<evidence type="ECO:0000313" key="3">
    <source>
        <dbReference type="EMBL" id="NMG02169.1"/>
    </source>
</evidence>
<feature type="domain" description="Transglycosylase SLT" evidence="2">
    <location>
        <begin position="134"/>
        <end position="227"/>
    </location>
</feature>
<name>A0A972J7N2_9RHOO</name>
<dbReference type="Proteomes" id="UP000599523">
    <property type="component" value="Unassembled WGS sequence"/>
</dbReference>
<evidence type="ECO:0000256" key="1">
    <source>
        <dbReference type="ARBA" id="ARBA00007734"/>
    </source>
</evidence>
<dbReference type="InterPro" id="IPR008258">
    <property type="entry name" value="Transglycosylase_SLT_dom_1"/>
</dbReference>
<dbReference type="InterPro" id="IPR023346">
    <property type="entry name" value="Lysozyme-like_dom_sf"/>
</dbReference>
<protein>
    <submittedName>
        <fullName evidence="3">Transglycosylase SLT domain-containing protein</fullName>
    </submittedName>
</protein>
<comment type="caution">
    <text evidence="3">The sequence shown here is derived from an EMBL/GenBank/DDBJ whole genome shotgun (WGS) entry which is preliminary data.</text>
</comment>
<dbReference type="PANTHER" id="PTHR37423">
    <property type="entry name" value="SOLUBLE LYTIC MUREIN TRANSGLYCOSYLASE-RELATED"/>
    <property type="match status" value="1"/>
</dbReference>
<dbReference type="SUPFAM" id="SSF53955">
    <property type="entry name" value="Lysozyme-like"/>
    <property type="match status" value="1"/>
</dbReference>
<keyword evidence="4" id="KW-1185">Reference proteome</keyword>
<dbReference type="Gene3D" id="1.10.530.10">
    <property type="match status" value="1"/>
</dbReference>
<dbReference type="RefSeq" id="WP_168986960.1">
    <property type="nucleotide sequence ID" value="NZ_CAWPHM010000077.1"/>
</dbReference>
<comment type="similarity">
    <text evidence="1">Belongs to the transglycosylase Slt family.</text>
</comment>
<reference evidence="3" key="1">
    <citation type="submission" date="2019-12" db="EMBL/GenBank/DDBJ databases">
        <title>Comparative genomics gives insights into the taxonomy of the Azoarcus-Aromatoleum group and reveals separate origins of nif in the plant-associated Azoarcus and non-plant-associated Aromatoleum sub-groups.</title>
        <authorList>
            <person name="Lafos M."/>
            <person name="Maluk M."/>
            <person name="Batista M."/>
            <person name="Junghare M."/>
            <person name="Carmona M."/>
            <person name="Faoro H."/>
            <person name="Cruz L.M."/>
            <person name="Battistoni F."/>
            <person name="De Souza E."/>
            <person name="Pedrosa F."/>
            <person name="Chen W.-M."/>
            <person name="Poole P.S."/>
            <person name="Dixon R.A."/>
            <person name="James E.K."/>
        </authorList>
    </citation>
    <scope>NUCLEOTIDE SEQUENCE</scope>
    <source>
        <strain evidence="3">NSC3</strain>
    </source>
</reference>
<organism evidence="3 4">
    <name type="scientific">Azoarcus taiwanensis</name>
    <dbReference type="NCBI Taxonomy" id="666964"/>
    <lineage>
        <taxon>Bacteria</taxon>
        <taxon>Pseudomonadati</taxon>
        <taxon>Pseudomonadota</taxon>
        <taxon>Betaproteobacteria</taxon>
        <taxon>Rhodocyclales</taxon>
        <taxon>Zoogloeaceae</taxon>
        <taxon>Azoarcus</taxon>
    </lineage>
</organism>
<dbReference type="EMBL" id="WTVM01000016">
    <property type="protein sequence ID" value="NMG02169.1"/>
    <property type="molecule type" value="Genomic_DNA"/>
</dbReference>
<proteinExistence type="inferred from homology"/>
<accession>A0A972J7N2</accession>
<evidence type="ECO:0000259" key="2">
    <source>
        <dbReference type="Pfam" id="PF01464"/>
    </source>
</evidence>
<sequence>MKDATSITGLAARTGLGVLRVAHIGLVAVGVAAVAHLGSDYLRQDPVSLADTGLFVVQTAAAAPMAESGDRWEVAPFAVVGEVENVSLGGGLKASGAGYGLQLSAEMERVRDWVAQRYRVSSVALEPVLATAEATAREAGLDPLLIVAMMAIESSFNPMAESHAGAQGLMQVIPRWHMDKIGDDAPDDALFDPVFNVQIGTQVLVEGLQRYGTLQAALQYYGGARNDPEARYTKRVLSMKARLASAARTADGGA</sequence>
<dbReference type="AlphaFoldDB" id="A0A972J7N2"/>
<dbReference type="Pfam" id="PF01464">
    <property type="entry name" value="SLT"/>
    <property type="match status" value="1"/>
</dbReference>
<dbReference type="PANTHER" id="PTHR37423:SF2">
    <property type="entry name" value="MEMBRANE-BOUND LYTIC MUREIN TRANSGLYCOSYLASE C"/>
    <property type="match status" value="1"/>
</dbReference>